<sequence>MRTPKGATIFGVHAITTLRLQMNACEVLTDTALRNASEPTASSTEPVVHVDGGNVATTLSFQRVLHVERLDAQERTRLDHGGLIDQGVVRYTGSKEIVVRLSGNQIAATEHSGQHNKCGGELHLFVSLWSSLEHTCVDRQRMLDITT</sequence>
<proteinExistence type="predicted"/>
<accession>A0A182M316</accession>
<evidence type="ECO:0000313" key="1">
    <source>
        <dbReference type="EnsemblMetazoa" id="ACUA008213-PA"/>
    </source>
</evidence>
<dbReference type="VEuPathDB" id="VectorBase:ACUA008213"/>
<reference evidence="1" key="2">
    <citation type="submission" date="2020-05" db="UniProtKB">
        <authorList>
            <consortium name="EnsemblMetazoa"/>
        </authorList>
    </citation>
    <scope>IDENTIFICATION</scope>
    <source>
        <strain evidence="1">A-37</strain>
    </source>
</reference>
<reference evidence="2" key="1">
    <citation type="submission" date="2013-09" db="EMBL/GenBank/DDBJ databases">
        <title>The Genome Sequence of Anopheles culicifacies species A.</title>
        <authorList>
            <consortium name="The Broad Institute Genomics Platform"/>
            <person name="Neafsey D.E."/>
            <person name="Besansky N."/>
            <person name="Howell P."/>
            <person name="Walton C."/>
            <person name="Young S.K."/>
            <person name="Zeng Q."/>
            <person name="Gargeya S."/>
            <person name="Fitzgerald M."/>
            <person name="Haas B."/>
            <person name="Abouelleil A."/>
            <person name="Allen A.W."/>
            <person name="Alvarado L."/>
            <person name="Arachchi H.M."/>
            <person name="Berlin A.M."/>
            <person name="Chapman S.B."/>
            <person name="Gainer-Dewar J."/>
            <person name="Goldberg J."/>
            <person name="Griggs A."/>
            <person name="Gujja S."/>
            <person name="Hansen M."/>
            <person name="Howarth C."/>
            <person name="Imamovic A."/>
            <person name="Ireland A."/>
            <person name="Larimer J."/>
            <person name="McCowan C."/>
            <person name="Murphy C."/>
            <person name="Pearson M."/>
            <person name="Poon T.W."/>
            <person name="Priest M."/>
            <person name="Roberts A."/>
            <person name="Saif S."/>
            <person name="Shea T."/>
            <person name="Sisk P."/>
            <person name="Sykes S."/>
            <person name="Wortman J."/>
            <person name="Nusbaum C."/>
            <person name="Birren B."/>
        </authorList>
    </citation>
    <scope>NUCLEOTIDE SEQUENCE [LARGE SCALE GENOMIC DNA]</scope>
    <source>
        <strain evidence="2">A-37</strain>
    </source>
</reference>
<dbReference type="AlphaFoldDB" id="A0A182M316"/>
<dbReference type="Proteomes" id="UP000075883">
    <property type="component" value="Unassembled WGS sequence"/>
</dbReference>
<dbReference type="EnsemblMetazoa" id="ACUA008213-RA">
    <property type="protein sequence ID" value="ACUA008213-PA"/>
    <property type="gene ID" value="ACUA008213"/>
</dbReference>
<dbReference type="EMBL" id="AXCM01001149">
    <property type="status" value="NOT_ANNOTATED_CDS"/>
    <property type="molecule type" value="Genomic_DNA"/>
</dbReference>
<protein>
    <submittedName>
        <fullName evidence="1">Uncharacterized protein</fullName>
    </submittedName>
</protein>
<evidence type="ECO:0000313" key="2">
    <source>
        <dbReference type="Proteomes" id="UP000075883"/>
    </source>
</evidence>
<keyword evidence="2" id="KW-1185">Reference proteome</keyword>
<organism evidence="1 2">
    <name type="scientific">Anopheles culicifacies</name>
    <dbReference type="NCBI Taxonomy" id="139723"/>
    <lineage>
        <taxon>Eukaryota</taxon>
        <taxon>Metazoa</taxon>
        <taxon>Ecdysozoa</taxon>
        <taxon>Arthropoda</taxon>
        <taxon>Hexapoda</taxon>
        <taxon>Insecta</taxon>
        <taxon>Pterygota</taxon>
        <taxon>Neoptera</taxon>
        <taxon>Endopterygota</taxon>
        <taxon>Diptera</taxon>
        <taxon>Nematocera</taxon>
        <taxon>Culicoidea</taxon>
        <taxon>Culicidae</taxon>
        <taxon>Anophelinae</taxon>
        <taxon>Anopheles</taxon>
        <taxon>culicifacies species complex</taxon>
    </lineage>
</organism>
<name>A0A182M316_9DIPT</name>